<feature type="binding site" evidence="9">
    <location>
        <position position="411"/>
    </location>
    <ligand>
        <name>Fe cation</name>
        <dbReference type="ChEBI" id="CHEBI:24875"/>
    </ligand>
</feature>
<reference evidence="13" key="1">
    <citation type="submission" date="2023-04" db="EMBL/GenBank/DDBJ databases">
        <title>Black Yeasts Isolated from many extreme environments.</title>
        <authorList>
            <person name="Coleine C."/>
            <person name="Stajich J.E."/>
            <person name="Selbmann L."/>
        </authorList>
    </citation>
    <scope>NUCLEOTIDE SEQUENCE</scope>
    <source>
        <strain evidence="13">CCFEE 5312</strain>
    </source>
</reference>
<dbReference type="InterPro" id="IPR046452">
    <property type="entry name" value="HgmA_N"/>
</dbReference>
<comment type="caution">
    <text evidence="13">The sequence shown here is derived from an EMBL/GenBank/DDBJ whole genome shotgun (WGS) entry which is preliminary data.</text>
</comment>
<name>A0AAJ0DBD5_9PEZI</name>
<dbReference type="InterPro" id="IPR011051">
    <property type="entry name" value="RmlC_Cupin_sf"/>
</dbReference>
<evidence type="ECO:0000256" key="1">
    <source>
        <dbReference type="ARBA" id="ARBA00001962"/>
    </source>
</evidence>
<keyword evidence="14" id="KW-1185">Reference proteome</keyword>
<comment type="cofactor">
    <cofactor evidence="1 9">
        <name>Fe cation</name>
        <dbReference type="ChEBI" id="CHEBI:24875"/>
    </cofactor>
</comment>
<dbReference type="EC" id="1.13.11.5" evidence="4"/>
<keyword evidence="8 9" id="KW-0408">Iron</keyword>
<comment type="similarity">
    <text evidence="3">Belongs to the homogentisate dioxygenase family.</text>
</comment>
<feature type="region of interest" description="Disordered" evidence="10">
    <location>
        <begin position="87"/>
        <end position="110"/>
    </location>
</feature>
<evidence type="ECO:0000256" key="9">
    <source>
        <dbReference type="PIRSR" id="PIRSR605708-2"/>
    </source>
</evidence>
<dbReference type="Pfam" id="PF04209">
    <property type="entry name" value="HgmA_C"/>
    <property type="match status" value="1"/>
</dbReference>
<evidence type="ECO:0000256" key="5">
    <source>
        <dbReference type="ARBA" id="ARBA00022723"/>
    </source>
</evidence>
<feature type="binding site" evidence="9">
    <location>
        <position position="417"/>
    </location>
    <ligand>
        <name>Fe cation</name>
        <dbReference type="ChEBI" id="CHEBI:24875"/>
    </ligand>
</feature>
<gene>
    <name evidence="13" type="ORF">LTR09_011702</name>
</gene>
<evidence type="ECO:0000256" key="6">
    <source>
        <dbReference type="ARBA" id="ARBA00022964"/>
    </source>
</evidence>
<dbReference type="GO" id="GO:0005737">
    <property type="term" value="C:cytoplasm"/>
    <property type="evidence" value="ECO:0007669"/>
    <property type="project" value="TreeGrafter"/>
</dbReference>
<keyword evidence="5 9" id="KW-0479">Metal-binding</keyword>
<protein>
    <recommendedName>
        <fullName evidence="4">homogentisate 1,2-dioxygenase</fullName>
        <ecNumber evidence="4">1.13.11.5</ecNumber>
    </recommendedName>
</protein>
<feature type="binding site" evidence="9">
    <location>
        <position position="452"/>
    </location>
    <ligand>
        <name>Fe cation</name>
        <dbReference type="ChEBI" id="CHEBI:24875"/>
    </ligand>
</feature>
<sequence length="512" mass="57449">MALQELLRKWGWYMHIAAETTAIPSGLWDCNSQTLILERLHGRDESHLLSPNADNLAIQRTAGQHATSDQLRRGGEVQLPRRLRNYHQSGAFPGANSPVNNSPQNPPYGLRTERISGSSFTAPRDHNLQTWLYRSNSSLTHSDFVPYDDHSAIDKPRHWTPNGYMWTSLNMSTNNDWTFQKLLGSNGDPAKKQGLAIYLFHVSKDMPEHNAFSSLDGDMLIIPQAGALDIQTELGNLLVRQNEIAVIPRGIRHRVTLPAGSTRGYICEVYQGHFRLPDLGVIGSTGLANARDFQIPTAAYSGKLSTTSQTLIPDTADWRTISRLNSRLWTCTQTHTPFDVAAWHGTSYPYKYDLARFCALGNVRFDEHDPSLFTVLTVPSNAARGTAVVDFAVIGPRWQVGEETLWIPYYHRNTMSEFYGPIVHAQDKSRPFNGGKEFRPFACGLNGLMATHGASEAEYARAQEIDTEKPMKQMQDRISIFLLETELPLMLTDWALEGSNMNPKSKVHKAKM</sequence>
<evidence type="ECO:0000256" key="8">
    <source>
        <dbReference type="ARBA" id="ARBA00023004"/>
    </source>
</evidence>
<feature type="binding site" evidence="9">
    <location>
        <position position="452"/>
    </location>
    <ligand>
        <name>homogentisate</name>
        <dbReference type="ChEBI" id="CHEBI:16169"/>
    </ligand>
</feature>
<dbReference type="GO" id="GO:0004411">
    <property type="term" value="F:homogentisate 1,2-dioxygenase activity"/>
    <property type="evidence" value="ECO:0007669"/>
    <property type="project" value="UniProtKB-EC"/>
</dbReference>
<dbReference type="Gene3D" id="2.60.120.10">
    <property type="entry name" value="Jelly Rolls"/>
    <property type="match status" value="1"/>
</dbReference>
<evidence type="ECO:0000256" key="4">
    <source>
        <dbReference type="ARBA" id="ARBA00013127"/>
    </source>
</evidence>
<evidence type="ECO:0000259" key="11">
    <source>
        <dbReference type="Pfam" id="PF04209"/>
    </source>
</evidence>
<dbReference type="AlphaFoldDB" id="A0AAJ0DBD5"/>
<evidence type="ECO:0000256" key="10">
    <source>
        <dbReference type="SAM" id="MobiDB-lite"/>
    </source>
</evidence>
<accession>A0AAJ0DBD5</accession>
<dbReference type="InterPro" id="IPR005708">
    <property type="entry name" value="Homogentis_dOase"/>
</dbReference>
<keyword evidence="6" id="KW-0223">Dioxygenase</keyword>
<dbReference type="InterPro" id="IPR046451">
    <property type="entry name" value="HgmA_C"/>
</dbReference>
<dbReference type="EMBL" id="JAWDJX010000077">
    <property type="protein sequence ID" value="KAK3046861.1"/>
    <property type="molecule type" value="Genomic_DNA"/>
</dbReference>
<evidence type="ECO:0000259" key="12">
    <source>
        <dbReference type="Pfam" id="PF20510"/>
    </source>
</evidence>
<feature type="domain" description="Homogentisate 1,2-dioxygenase N-terminal" evidence="12">
    <location>
        <begin position="84"/>
        <end position="354"/>
    </location>
</feature>
<keyword evidence="7" id="KW-0560">Oxidoreductase</keyword>
<feature type="domain" description="Homogentisate 1,2-dioxygenase C-terminal" evidence="11">
    <location>
        <begin position="356"/>
        <end position="502"/>
    </location>
</feature>
<evidence type="ECO:0000313" key="13">
    <source>
        <dbReference type="EMBL" id="KAK3046861.1"/>
    </source>
</evidence>
<dbReference type="PANTHER" id="PTHR11056:SF0">
    <property type="entry name" value="HOMOGENTISATE 1,2-DIOXYGENASE"/>
    <property type="match status" value="1"/>
</dbReference>
<dbReference type="PANTHER" id="PTHR11056">
    <property type="entry name" value="HOMOGENTISATE 1,2-DIOXYGENASE"/>
    <property type="match status" value="1"/>
</dbReference>
<evidence type="ECO:0000313" key="14">
    <source>
        <dbReference type="Proteomes" id="UP001271007"/>
    </source>
</evidence>
<dbReference type="GO" id="GO:0046872">
    <property type="term" value="F:metal ion binding"/>
    <property type="evidence" value="ECO:0007669"/>
    <property type="project" value="UniProtKB-KW"/>
</dbReference>
<proteinExistence type="inferred from homology"/>
<evidence type="ECO:0000256" key="2">
    <source>
        <dbReference type="ARBA" id="ARBA00004704"/>
    </source>
</evidence>
<comment type="pathway">
    <text evidence="2">Amino-acid degradation; L-phenylalanine degradation; acetoacetate and fumarate from L-phenylalanine: step 4/6.</text>
</comment>
<organism evidence="13 14">
    <name type="scientific">Extremus antarcticus</name>
    <dbReference type="NCBI Taxonomy" id="702011"/>
    <lineage>
        <taxon>Eukaryota</taxon>
        <taxon>Fungi</taxon>
        <taxon>Dikarya</taxon>
        <taxon>Ascomycota</taxon>
        <taxon>Pezizomycotina</taxon>
        <taxon>Dothideomycetes</taxon>
        <taxon>Dothideomycetidae</taxon>
        <taxon>Mycosphaerellales</taxon>
        <taxon>Extremaceae</taxon>
        <taxon>Extremus</taxon>
    </lineage>
</organism>
<dbReference type="SUPFAM" id="SSF51182">
    <property type="entry name" value="RmlC-like cupins"/>
    <property type="match status" value="1"/>
</dbReference>
<evidence type="ECO:0000256" key="7">
    <source>
        <dbReference type="ARBA" id="ARBA00023002"/>
    </source>
</evidence>
<dbReference type="InterPro" id="IPR014710">
    <property type="entry name" value="RmlC-like_jellyroll"/>
</dbReference>
<dbReference type="Proteomes" id="UP001271007">
    <property type="component" value="Unassembled WGS sequence"/>
</dbReference>
<dbReference type="Pfam" id="PF20510">
    <property type="entry name" value="HgmA_N"/>
    <property type="match status" value="1"/>
</dbReference>
<evidence type="ECO:0000256" key="3">
    <source>
        <dbReference type="ARBA" id="ARBA00007757"/>
    </source>
</evidence>
<dbReference type="GO" id="GO:0006570">
    <property type="term" value="P:tyrosine metabolic process"/>
    <property type="evidence" value="ECO:0007669"/>
    <property type="project" value="InterPro"/>
</dbReference>
<dbReference type="GO" id="GO:0006559">
    <property type="term" value="P:L-phenylalanine catabolic process"/>
    <property type="evidence" value="ECO:0007669"/>
    <property type="project" value="InterPro"/>
</dbReference>